<accession>A0A1Y0IHK6</accession>
<dbReference type="KEGG" id="tum:CBW65_02075"/>
<evidence type="ECO:0000313" key="2">
    <source>
        <dbReference type="EMBL" id="ARU59982.1"/>
    </source>
</evidence>
<name>A0A1Y0IHK6_9BACL</name>
<dbReference type="Proteomes" id="UP000195437">
    <property type="component" value="Chromosome"/>
</dbReference>
<reference evidence="3" key="1">
    <citation type="submission" date="2017-05" db="EMBL/GenBank/DDBJ databases">
        <authorList>
            <person name="Sung H."/>
        </authorList>
    </citation>
    <scope>NUCLEOTIDE SEQUENCE [LARGE SCALE GENOMIC DNA]</scope>
    <source>
        <strain evidence="3">AR23208</strain>
    </source>
</reference>
<sequence length="285" mass="30250">MSELEFASVASSALQLLAEAVEQETTRRGASERQSESMHAGLVASWLEQFAGGPLWERRKELGLQLRAELMELLGGMEPQLATALLCVLPGAERRGYTAERLAVSLGVAVGQIAAWEGEAYTRLGELVSEWTPLLAFLKGQAGAGARGRAGQQMDSGDASEADRSVDGSSLAVVRQKTLVSSEDGRSVEAAPLAVLPDKEALLSALSAEAVEALLQSAGAEADFDLRNYVAASLELRIRQAFHRFGVAASEQVESLFSESERVAVALVSARMTLEMGGEEEQADG</sequence>
<dbReference type="AlphaFoldDB" id="A0A1Y0IHK6"/>
<evidence type="ECO:0000313" key="3">
    <source>
        <dbReference type="Proteomes" id="UP000195437"/>
    </source>
</evidence>
<dbReference type="RefSeq" id="WP_087455370.1">
    <property type="nucleotide sequence ID" value="NZ_CP021434.1"/>
</dbReference>
<organism evidence="2 3">
    <name type="scientific">Tumebacillus avium</name>
    <dbReference type="NCBI Taxonomy" id="1903704"/>
    <lineage>
        <taxon>Bacteria</taxon>
        <taxon>Bacillati</taxon>
        <taxon>Bacillota</taxon>
        <taxon>Bacilli</taxon>
        <taxon>Bacillales</taxon>
        <taxon>Alicyclobacillaceae</taxon>
        <taxon>Tumebacillus</taxon>
    </lineage>
</organism>
<feature type="region of interest" description="Disordered" evidence="1">
    <location>
        <begin position="147"/>
        <end position="168"/>
    </location>
</feature>
<proteinExistence type="predicted"/>
<gene>
    <name evidence="2" type="ORF">CBW65_02075</name>
</gene>
<dbReference type="EMBL" id="CP021434">
    <property type="protein sequence ID" value="ARU59982.1"/>
    <property type="molecule type" value="Genomic_DNA"/>
</dbReference>
<keyword evidence="3" id="KW-1185">Reference proteome</keyword>
<protein>
    <submittedName>
        <fullName evidence="2">Uncharacterized protein</fullName>
    </submittedName>
</protein>
<evidence type="ECO:0000256" key="1">
    <source>
        <dbReference type="SAM" id="MobiDB-lite"/>
    </source>
</evidence>
<dbReference type="OrthoDB" id="2381446at2"/>